<evidence type="ECO:0000313" key="4">
    <source>
        <dbReference type="Proteomes" id="UP000018851"/>
    </source>
</evidence>
<dbReference type="STRING" id="1123269.NX02_22695"/>
<feature type="domain" description="DUF6250" evidence="2">
    <location>
        <begin position="56"/>
        <end position="222"/>
    </location>
</feature>
<dbReference type="PATRIC" id="fig|1123269.5.peg.4438"/>
<reference evidence="3 4" key="1">
    <citation type="submission" date="2013-07" db="EMBL/GenBank/DDBJ databases">
        <title>Completed genome of Sphingomonas sanxanigenens NX02.</title>
        <authorList>
            <person name="Ma T."/>
            <person name="Huang H."/>
            <person name="Wu M."/>
            <person name="Li X."/>
            <person name="Li G."/>
        </authorList>
    </citation>
    <scope>NUCLEOTIDE SEQUENCE [LARGE SCALE GENOMIC DNA]</scope>
    <source>
        <strain evidence="3 4">NX02</strain>
    </source>
</reference>
<dbReference type="EMBL" id="CP006644">
    <property type="protein sequence ID" value="AHE56157.1"/>
    <property type="molecule type" value="Genomic_DNA"/>
</dbReference>
<organism evidence="3 4">
    <name type="scientific">Sphingomonas sanxanigenens DSM 19645 = NX02</name>
    <dbReference type="NCBI Taxonomy" id="1123269"/>
    <lineage>
        <taxon>Bacteria</taxon>
        <taxon>Pseudomonadati</taxon>
        <taxon>Pseudomonadota</taxon>
        <taxon>Alphaproteobacteria</taxon>
        <taxon>Sphingomonadales</taxon>
        <taxon>Sphingomonadaceae</taxon>
        <taxon>Sphingomonas</taxon>
    </lineage>
</organism>
<gene>
    <name evidence="3" type="ORF">NX02_22695</name>
</gene>
<dbReference type="HOGENOM" id="CLU_093875_0_0_5"/>
<accession>W0AHY5</accession>
<dbReference type="Pfam" id="PF19763">
    <property type="entry name" value="DUF6250"/>
    <property type="match status" value="1"/>
</dbReference>
<evidence type="ECO:0000259" key="2">
    <source>
        <dbReference type="Pfam" id="PF19763"/>
    </source>
</evidence>
<dbReference type="Gene3D" id="2.60.120.200">
    <property type="match status" value="1"/>
</dbReference>
<proteinExistence type="predicted"/>
<keyword evidence="4" id="KW-1185">Reference proteome</keyword>
<feature type="chain" id="PRO_5004786300" description="DUF6250 domain-containing protein" evidence="1">
    <location>
        <begin position="21"/>
        <end position="227"/>
    </location>
</feature>
<dbReference type="KEGG" id="ssan:NX02_22695"/>
<dbReference type="AlphaFoldDB" id="W0AHY5"/>
<name>W0AHY5_9SPHN</name>
<evidence type="ECO:0000256" key="1">
    <source>
        <dbReference type="SAM" id="SignalP"/>
    </source>
</evidence>
<sequence>MVATLALTALAACASVPHRAAAPIYSDDFTHGLAQWRLEAASPAARMTAANGVLDIDTPAGLSLWFLPRLEGPVAISFEVRAVAAGGPNDQVSDVNAFWMATDAAVPGGSVLERPRSGVFVDYDTLKTYYVGIGGNRNTTTRMRRYVGEAANRPLLPEHDKTGAADMLQPNRWFRLRLIADGNRIVVERDGAILFAMDDADPYRAGHFALRTTQSHLQVRDFRVARP</sequence>
<keyword evidence="1" id="KW-0732">Signal</keyword>
<dbReference type="InterPro" id="IPR046217">
    <property type="entry name" value="DUF6250"/>
</dbReference>
<dbReference type="Proteomes" id="UP000018851">
    <property type="component" value="Chromosome"/>
</dbReference>
<feature type="signal peptide" evidence="1">
    <location>
        <begin position="1"/>
        <end position="20"/>
    </location>
</feature>
<protein>
    <recommendedName>
        <fullName evidence="2">DUF6250 domain-containing protein</fullName>
    </recommendedName>
</protein>
<dbReference type="eggNOG" id="ENOG50308WT">
    <property type="taxonomic scope" value="Bacteria"/>
</dbReference>
<evidence type="ECO:0000313" key="3">
    <source>
        <dbReference type="EMBL" id="AHE56157.1"/>
    </source>
</evidence>